<feature type="transmembrane region" description="Helical" evidence="5">
    <location>
        <begin position="260"/>
        <end position="277"/>
    </location>
</feature>
<organism evidence="6 7">
    <name type="scientific">Haematospirillum jordaniae</name>
    <dbReference type="NCBI Taxonomy" id="1549855"/>
    <lineage>
        <taxon>Bacteria</taxon>
        <taxon>Pseudomonadati</taxon>
        <taxon>Pseudomonadota</taxon>
        <taxon>Alphaproteobacteria</taxon>
        <taxon>Rhodospirillales</taxon>
        <taxon>Novispirillaceae</taxon>
        <taxon>Haematospirillum</taxon>
    </lineage>
</organism>
<evidence type="ECO:0000256" key="3">
    <source>
        <dbReference type="ARBA" id="ARBA00022989"/>
    </source>
</evidence>
<proteinExistence type="inferred from homology"/>
<comment type="similarity">
    <text evidence="5">Belongs to the 4-toluene sulfonate uptake permease (TSUP) (TC 2.A.102) family.</text>
</comment>
<feature type="transmembrane region" description="Helical" evidence="5">
    <location>
        <begin position="120"/>
        <end position="139"/>
    </location>
</feature>
<feature type="transmembrane region" description="Helical" evidence="5">
    <location>
        <begin position="159"/>
        <end position="180"/>
    </location>
</feature>
<feature type="transmembrane region" description="Helical" evidence="5">
    <location>
        <begin position="226"/>
        <end position="248"/>
    </location>
</feature>
<keyword evidence="5" id="KW-1003">Cell membrane</keyword>
<feature type="transmembrane region" description="Helical" evidence="5">
    <location>
        <begin position="61"/>
        <end position="79"/>
    </location>
</feature>
<dbReference type="InterPro" id="IPR002781">
    <property type="entry name" value="TM_pro_TauE-like"/>
</dbReference>
<gene>
    <name evidence="6" type="ORF">AY555_07040</name>
</gene>
<dbReference type="Pfam" id="PF01925">
    <property type="entry name" value="TauE"/>
    <property type="match status" value="1"/>
</dbReference>
<dbReference type="KEGG" id="hjo:AY555_07040"/>
<dbReference type="Proteomes" id="UP000076066">
    <property type="component" value="Chromosome"/>
</dbReference>
<feature type="transmembrane region" description="Helical" evidence="5">
    <location>
        <begin position="16"/>
        <end position="49"/>
    </location>
</feature>
<keyword evidence="2 5" id="KW-0812">Transmembrane</keyword>
<dbReference type="STRING" id="1549855.AY555_07040"/>
<keyword evidence="7" id="KW-1185">Reference proteome</keyword>
<dbReference type="OrthoDB" id="457670at2"/>
<evidence type="ECO:0000313" key="7">
    <source>
        <dbReference type="Proteomes" id="UP000076066"/>
    </source>
</evidence>
<evidence type="ECO:0000256" key="1">
    <source>
        <dbReference type="ARBA" id="ARBA00004141"/>
    </source>
</evidence>
<dbReference type="EMBL" id="CP014525">
    <property type="protein sequence ID" value="AMW34971.1"/>
    <property type="molecule type" value="Genomic_DNA"/>
</dbReference>
<feature type="transmembrane region" description="Helical" evidence="5">
    <location>
        <begin position="192"/>
        <end position="214"/>
    </location>
</feature>
<dbReference type="AlphaFoldDB" id="A0A143DDZ1"/>
<evidence type="ECO:0000256" key="2">
    <source>
        <dbReference type="ARBA" id="ARBA00022692"/>
    </source>
</evidence>
<evidence type="ECO:0000313" key="6">
    <source>
        <dbReference type="EMBL" id="AMW34971.1"/>
    </source>
</evidence>
<name>A0A143DDZ1_9PROT</name>
<keyword evidence="3 5" id="KW-1133">Transmembrane helix</keyword>
<accession>A0A143DDZ1</accession>
<reference evidence="6 7" key="1">
    <citation type="submission" date="2016-02" db="EMBL/GenBank/DDBJ databases">
        <title>Complete Genome of H5569, the type strain of the newly described species Haematospirillium jordaniae.</title>
        <authorList>
            <person name="Nicholson A.C."/>
            <person name="Humrighouse B.W."/>
            <person name="Loparov V."/>
            <person name="McQuiston J.R."/>
        </authorList>
    </citation>
    <scope>NUCLEOTIDE SEQUENCE [LARGE SCALE GENOMIC DNA]</scope>
    <source>
        <strain evidence="6 7">H5569</strain>
    </source>
</reference>
<keyword evidence="4 5" id="KW-0472">Membrane</keyword>
<dbReference type="PANTHER" id="PTHR43483:SF3">
    <property type="entry name" value="MEMBRANE TRANSPORTER PROTEIN HI_0806-RELATED"/>
    <property type="match status" value="1"/>
</dbReference>
<comment type="subcellular location">
    <subcellularLocation>
        <location evidence="5">Cell membrane</location>
        <topology evidence="5">Multi-pass membrane protein</topology>
    </subcellularLocation>
    <subcellularLocation>
        <location evidence="1">Membrane</location>
        <topology evidence="1">Multi-pass membrane protein</topology>
    </subcellularLocation>
</comment>
<feature type="transmembrane region" description="Helical" evidence="5">
    <location>
        <begin position="99"/>
        <end position="115"/>
    </location>
</feature>
<sequence>MAWTNTVSTDTTLSILILAAGFIGTGIAAGFLAGLLGVGGGIIMVPALFHLLATPGIDDSIRMHMAVGTSLAVIIPTALSSSWSHHRRHAIDTDLLKTWAPGIVAGSVLAGIIAASVKGYVLTAVFSVTALLVALHMAFGPSGSSFTSRMPGTLGQLCLGTLIGTLATLMGIGGATLSVPAMTAFSIPIHRAVATASALGLAIGIPGAVGFAMAGTDTPGRPPWSLGYISLPGALVLAPLSACFAPWGARVSHTVKPHRLRQVFALFLFVTSLRMLWNLKS</sequence>
<dbReference type="GO" id="GO:0005886">
    <property type="term" value="C:plasma membrane"/>
    <property type="evidence" value="ECO:0007669"/>
    <property type="project" value="UniProtKB-SubCell"/>
</dbReference>
<evidence type="ECO:0000256" key="5">
    <source>
        <dbReference type="RuleBase" id="RU363041"/>
    </source>
</evidence>
<protein>
    <recommendedName>
        <fullName evidence="5">Probable membrane transporter protein</fullName>
    </recommendedName>
</protein>
<evidence type="ECO:0000256" key="4">
    <source>
        <dbReference type="ARBA" id="ARBA00023136"/>
    </source>
</evidence>
<dbReference type="PANTHER" id="PTHR43483">
    <property type="entry name" value="MEMBRANE TRANSPORTER PROTEIN HI_0806-RELATED"/>
    <property type="match status" value="1"/>
</dbReference>